<accession>A0A9P4GEE1</accession>
<dbReference type="GO" id="GO:0008270">
    <property type="term" value="F:zinc ion binding"/>
    <property type="evidence" value="ECO:0007669"/>
    <property type="project" value="UniProtKB-KW"/>
</dbReference>
<evidence type="ECO:0000256" key="4">
    <source>
        <dbReference type="ARBA" id="ARBA00022833"/>
    </source>
</evidence>
<dbReference type="RefSeq" id="XP_040786583.1">
    <property type="nucleotide sequence ID" value="XM_040931208.1"/>
</dbReference>
<dbReference type="CDD" id="cd07199">
    <property type="entry name" value="Pat17_PNPLA8_PNPLA9_like"/>
    <property type="match status" value="1"/>
</dbReference>
<dbReference type="PROSITE" id="PS51635">
    <property type="entry name" value="PNPLA"/>
    <property type="match status" value="1"/>
</dbReference>
<dbReference type="Gene3D" id="3.40.50.300">
    <property type="entry name" value="P-loop containing nucleotide triphosphate hydrolases"/>
    <property type="match status" value="1"/>
</dbReference>
<feature type="short sequence motif" description="DGA/G" evidence="8">
    <location>
        <begin position="833"/>
        <end position="835"/>
    </location>
</feature>
<dbReference type="SUPFAM" id="SSF52151">
    <property type="entry name" value="FabD/lysophospholipase-like"/>
    <property type="match status" value="1"/>
</dbReference>
<dbReference type="GeneID" id="63848460"/>
<evidence type="ECO:0000256" key="1">
    <source>
        <dbReference type="ARBA" id="ARBA00022723"/>
    </source>
</evidence>
<feature type="short sequence motif" description="GXSXG" evidence="8">
    <location>
        <begin position="673"/>
        <end position="677"/>
    </location>
</feature>
<dbReference type="Gene3D" id="3.40.1090.10">
    <property type="entry name" value="Cytosolic phospholipase A2 catalytic domain"/>
    <property type="match status" value="1"/>
</dbReference>
<dbReference type="PANTHER" id="PTHR24185:SF1">
    <property type="entry name" value="CALCIUM-INDEPENDENT PHOSPHOLIPASE A2-GAMMA"/>
    <property type="match status" value="1"/>
</dbReference>
<dbReference type="InterPro" id="IPR017907">
    <property type="entry name" value="Znf_RING_CS"/>
</dbReference>
<evidence type="ECO:0000313" key="11">
    <source>
        <dbReference type="EMBL" id="KAF1844020.1"/>
    </source>
</evidence>
<sequence>MHEDDAQTSWFGIQRPLDGNTPTFMDYGRFAHLLSTTVEEWSSSFQHIQSSRDNRTPSLVSFVGQTGHGKSTLIKLLIDLHVVDGQTFCTPVVGAPGVTDPTSEDVHLYSDPVTAVCEAPIFFADCEGLLGGEREPISAKLKRTLHKAAKSTSLPTPISERELAWADSTSLRSRQFAVTNLYPRLLYTFSDVIVFVLKNPRAIEDVLEHLVNWADAALEMSSNQPVLPHVIIALNASENNIDETLWDPDIATSAILESMSRTVFRNTTFKKYAQFWRERKRQIETVEQLIRSYYSSIKVVRIPEQGRPQLIQTQIRRLYAGISSACEKARNRKAEVRMLLDAEELQSYLQSAFDHFARSLDHPFDFVQASFSNSPIPLDFGGNILKLAINLMRVWENQIDIEVIFQELSYMVASCIMLDSARKKNLGVARDIFPQYLEHLDAALENFCESHWPCEYVESDSHLRCVNVKSGHGEKGHQNASGKIFADGAYESRRTFDTLQEEFANNCFFRLQELLDLLRQKRNARNDEIQVAAEIHRDDVMAWFYRHVSGDGRPGRYNSHSVCFCCLLRPPEHALPCGHVLCTQCIMIYGHPRPGSRTEIQIEYCPLEVQTVRASQPWRVHLKPDAAGVRILTLDGGGIRGIVELEILQSLEKELNGRNGRLRIQSFFDLVVGTSTGGLIALGLVARNWSVGNCIESFKELCQKAFTRRTGSNIPLFGFLVDSYNHSKYETTPLHEALQVAFSNDQYLFGGQRYDQNWISPVKVAVTTTLSSTSPVLLANYNRRCDDKLSYQFQRAEGVDTELKTWEAARATSAAPRYFKPFHHESSKQTYLDGALYYNNPIGVADSEWKLIWGSNLCSHPDIVLSLGTGYDPQKRERPQRSSAVRRGIFRNGKFLLKIAADHLQDALDCEKTWQEYTRRLPEEVSRSRFVRYSPQLIKDLPALDDVHRLDSLQEMVRGFLSEDAVKFRRLAMQLIATSFYFETEKVEQLALNTATITGKVGFVVL</sequence>
<keyword evidence="1" id="KW-0479">Metal-binding</keyword>
<dbReference type="GO" id="GO:0047499">
    <property type="term" value="F:calcium-independent phospholipase A2 activity"/>
    <property type="evidence" value="ECO:0007669"/>
    <property type="project" value="TreeGrafter"/>
</dbReference>
<evidence type="ECO:0000256" key="5">
    <source>
        <dbReference type="ARBA" id="ARBA00022963"/>
    </source>
</evidence>
<dbReference type="PANTHER" id="PTHR24185">
    <property type="entry name" value="CALCIUM-INDEPENDENT PHOSPHOLIPASE A2-GAMMA"/>
    <property type="match status" value="1"/>
</dbReference>
<dbReference type="GO" id="GO:0046486">
    <property type="term" value="P:glycerolipid metabolic process"/>
    <property type="evidence" value="ECO:0007669"/>
    <property type="project" value="UniProtKB-ARBA"/>
</dbReference>
<proteinExistence type="predicted"/>
<evidence type="ECO:0000259" key="10">
    <source>
        <dbReference type="PROSITE" id="PS51635"/>
    </source>
</evidence>
<keyword evidence="12" id="KW-1185">Reference proteome</keyword>
<keyword evidence="3 8" id="KW-0378">Hydrolase</keyword>
<evidence type="ECO:0000256" key="7">
    <source>
        <dbReference type="PROSITE-ProRule" id="PRU00175"/>
    </source>
</evidence>
<dbReference type="GO" id="GO:0019369">
    <property type="term" value="P:arachidonate metabolic process"/>
    <property type="evidence" value="ECO:0007669"/>
    <property type="project" value="TreeGrafter"/>
</dbReference>
<dbReference type="InterPro" id="IPR027417">
    <property type="entry name" value="P-loop_NTPase"/>
</dbReference>
<comment type="caution">
    <text evidence="11">The sequence shown here is derived from an EMBL/GenBank/DDBJ whole genome shotgun (WGS) entry which is preliminary data.</text>
</comment>
<gene>
    <name evidence="11" type="ORF">K460DRAFT_342909</name>
</gene>
<evidence type="ECO:0000256" key="8">
    <source>
        <dbReference type="PROSITE-ProRule" id="PRU01161"/>
    </source>
</evidence>
<keyword evidence="4" id="KW-0862">Zinc</keyword>
<feature type="domain" description="PNPLA" evidence="10">
    <location>
        <begin position="632"/>
        <end position="846"/>
    </location>
</feature>
<dbReference type="Pfam" id="PF01734">
    <property type="entry name" value="Patatin"/>
    <property type="match status" value="1"/>
</dbReference>
<dbReference type="AlphaFoldDB" id="A0A9P4GEE1"/>
<evidence type="ECO:0000256" key="6">
    <source>
        <dbReference type="ARBA" id="ARBA00023098"/>
    </source>
</evidence>
<dbReference type="EMBL" id="ML976617">
    <property type="protein sequence ID" value="KAF1844020.1"/>
    <property type="molecule type" value="Genomic_DNA"/>
</dbReference>
<feature type="short sequence motif" description="GXGXXG" evidence="8">
    <location>
        <begin position="636"/>
        <end position="641"/>
    </location>
</feature>
<dbReference type="InterPro" id="IPR001841">
    <property type="entry name" value="Znf_RING"/>
</dbReference>
<feature type="domain" description="RING-type" evidence="9">
    <location>
        <begin position="563"/>
        <end position="607"/>
    </location>
</feature>
<dbReference type="GO" id="GO:0016042">
    <property type="term" value="P:lipid catabolic process"/>
    <property type="evidence" value="ECO:0007669"/>
    <property type="project" value="UniProtKB-UniRule"/>
</dbReference>
<evidence type="ECO:0000256" key="3">
    <source>
        <dbReference type="ARBA" id="ARBA00022801"/>
    </source>
</evidence>
<dbReference type="PROSITE" id="PS00518">
    <property type="entry name" value="ZF_RING_1"/>
    <property type="match status" value="1"/>
</dbReference>
<dbReference type="PROSITE" id="PS50089">
    <property type="entry name" value="ZF_RING_2"/>
    <property type="match status" value="1"/>
</dbReference>
<keyword evidence="5 8" id="KW-0442">Lipid degradation</keyword>
<name>A0A9P4GEE1_9PLEO</name>
<evidence type="ECO:0000256" key="2">
    <source>
        <dbReference type="ARBA" id="ARBA00022771"/>
    </source>
</evidence>
<dbReference type="OrthoDB" id="194358at2759"/>
<reference evidence="11" key="1">
    <citation type="submission" date="2020-01" db="EMBL/GenBank/DDBJ databases">
        <authorList>
            <consortium name="DOE Joint Genome Institute"/>
            <person name="Haridas S."/>
            <person name="Albert R."/>
            <person name="Binder M."/>
            <person name="Bloem J."/>
            <person name="Labutti K."/>
            <person name="Salamov A."/>
            <person name="Andreopoulos B."/>
            <person name="Baker S.E."/>
            <person name="Barry K."/>
            <person name="Bills G."/>
            <person name="Bluhm B.H."/>
            <person name="Cannon C."/>
            <person name="Castanera R."/>
            <person name="Culley D.E."/>
            <person name="Daum C."/>
            <person name="Ezra D."/>
            <person name="Gonzalez J.B."/>
            <person name="Henrissat B."/>
            <person name="Kuo A."/>
            <person name="Liang C."/>
            <person name="Lipzen A."/>
            <person name="Lutzoni F."/>
            <person name="Magnuson J."/>
            <person name="Mondo S."/>
            <person name="Nolan M."/>
            <person name="Ohm R."/>
            <person name="Pangilinan J."/>
            <person name="Park H.-J."/>
            <person name="Ramirez L."/>
            <person name="Alfaro M."/>
            <person name="Sun H."/>
            <person name="Tritt A."/>
            <person name="Yoshinaga Y."/>
            <person name="Zwiers L.-H."/>
            <person name="Turgeon B.G."/>
            <person name="Goodwin S.B."/>
            <person name="Spatafora J.W."/>
            <person name="Crous P.W."/>
            <person name="Grigoriev I.V."/>
        </authorList>
    </citation>
    <scope>NUCLEOTIDE SEQUENCE</scope>
    <source>
        <strain evidence="11">CBS 394.84</strain>
    </source>
</reference>
<dbReference type="InterPro" id="IPR016035">
    <property type="entry name" value="Acyl_Trfase/lysoPLipase"/>
</dbReference>
<feature type="active site" description="Proton acceptor" evidence="8">
    <location>
        <position position="833"/>
    </location>
</feature>
<evidence type="ECO:0000313" key="12">
    <source>
        <dbReference type="Proteomes" id="UP000800039"/>
    </source>
</evidence>
<dbReference type="SUPFAM" id="SSF52540">
    <property type="entry name" value="P-loop containing nucleoside triphosphate hydrolases"/>
    <property type="match status" value="1"/>
</dbReference>
<keyword evidence="2 7" id="KW-0863">Zinc-finger</keyword>
<evidence type="ECO:0000259" key="9">
    <source>
        <dbReference type="PROSITE" id="PS50089"/>
    </source>
</evidence>
<dbReference type="GO" id="GO:0016020">
    <property type="term" value="C:membrane"/>
    <property type="evidence" value="ECO:0007669"/>
    <property type="project" value="TreeGrafter"/>
</dbReference>
<dbReference type="Proteomes" id="UP000800039">
    <property type="component" value="Unassembled WGS sequence"/>
</dbReference>
<protein>
    <submittedName>
        <fullName evidence="11">FabD/lysophospholipase-like protein</fullName>
    </submittedName>
</protein>
<dbReference type="InterPro" id="IPR002641">
    <property type="entry name" value="PNPLA_dom"/>
</dbReference>
<organism evidence="11 12">
    <name type="scientific">Cucurbitaria berberidis CBS 394.84</name>
    <dbReference type="NCBI Taxonomy" id="1168544"/>
    <lineage>
        <taxon>Eukaryota</taxon>
        <taxon>Fungi</taxon>
        <taxon>Dikarya</taxon>
        <taxon>Ascomycota</taxon>
        <taxon>Pezizomycotina</taxon>
        <taxon>Dothideomycetes</taxon>
        <taxon>Pleosporomycetidae</taxon>
        <taxon>Pleosporales</taxon>
        <taxon>Pleosporineae</taxon>
        <taxon>Cucurbitariaceae</taxon>
        <taxon>Cucurbitaria</taxon>
    </lineage>
</organism>
<feature type="active site" description="Nucleophile" evidence="8">
    <location>
        <position position="675"/>
    </location>
</feature>
<keyword evidence="6 8" id="KW-0443">Lipid metabolism</keyword>
<dbReference type="CDD" id="cd00882">
    <property type="entry name" value="Ras_like_GTPase"/>
    <property type="match status" value="1"/>
</dbReference>